<dbReference type="VEuPathDB" id="FungiDB:MELLADRAFT_90862"/>
<sequence length="83" mass="9140">MLESQIFVPIQTMCYPNTVGCLKLNQGNISLPLGMMLKTNHIQMKALISINLIKAAPTPAIALQLPRDPISCRLDLPIKRGMP</sequence>
<gene>
    <name evidence="1" type="ORF">MELLADRAFT_90862</name>
</gene>
<dbReference type="RefSeq" id="XP_007404999.1">
    <property type="nucleotide sequence ID" value="XM_007404937.1"/>
</dbReference>
<proteinExistence type="predicted"/>
<reference evidence="2" key="1">
    <citation type="journal article" date="2011" name="Proc. Natl. Acad. Sci. U.S.A.">
        <title>Obligate biotrophy features unraveled by the genomic analysis of rust fungi.</title>
        <authorList>
            <person name="Duplessis S."/>
            <person name="Cuomo C.A."/>
            <person name="Lin Y.-C."/>
            <person name="Aerts A."/>
            <person name="Tisserant E."/>
            <person name="Veneault-Fourrey C."/>
            <person name="Joly D.L."/>
            <person name="Hacquard S."/>
            <person name="Amselem J."/>
            <person name="Cantarel B.L."/>
            <person name="Chiu R."/>
            <person name="Coutinho P.M."/>
            <person name="Feau N."/>
            <person name="Field M."/>
            <person name="Frey P."/>
            <person name="Gelhaye E."/>
            <person name="Goldberg J."/>
            <person name="Grabherr M.G."/>
            <person name="Kodira C.D."/>
            <person name="Kohler A."/>
            <person name="Kuees U."/>
            <person name="Lindquist E.A."/>
            <person name="Lucas S.M."/>
            <person name="Mago R."/>
            <person name="Mauceli E."/>
            <person name="Morin E."/>
            <person name="Murat C."/>
            <person name="Pangilinan J.L."/>
            <person name="Park R."/>
            <person name="Pearson M."/>
            <person name="Quesneville H."/>
            <person name="Rouhier N."/>
            <person name="Sakthikumar S."/>
            <person name="Salamov A.A."/>
            <person name="Schmutz J."/>
            <person name="Selles B."/>
            <person name="Shapiro H."/>
            <person name="Tanguay P."/>
            <person name="Tuskan G.A."/>
            <person name="Henrissat B."/>
            <person name="Van de Peer Y."/>
            <person name="Rouze P."/>
            <person name="Ellis J.G."/>
            <person name="Dodds P.N."/>
            <person name="Schein J.E."/>
            <person name="Zhong S."/>
            <person name="Hamelin R.C."/>
            <person name="Grigoriev I.V."/>
            <person name="Szabo L.J."/>
            <person name="Martin F."/>
        </authorList>
    </citation>
    <scope>NUCLEOTIDE SEQUENCE [LARGE SCALE GENOMIC DNA]</scope>
    <source>
        <strain evidence="2">98AG31 / pathotype 3-4-7</strain>
    </source>
</reference>
<dbReference type="Proteomes" id="UP000001072">
    <property type="component" value="Unassembled WGS sequence"/>
</dbReference>
<dbReference type="InParanoid" id="F4R7S3"/>
<organism evidence="2">
    <name type="scientific">Melampsora larici-populina (strain 98AG31 / pathotype 3-4-7)</name>
    <name type="common">Poplar leaf rust fungus</name>
    <dbReference type="NCBI Taxonomy" id="747676"/>
    <lineage>
        <taxon>Eukaryota</taxon>
        <taxon>Fungi</taxon>
        <taxon>Dikarya</taxon>
        <taxon>Basidiomycota</taxon>
        <taxon>Pucciniomycotina</taxon>
        <taxon>Pucciniomycetes</taxon>
        <taxon>Pucciniales</taxon>
        <taxon>Melampsoraceae</taxon>
        <taxon>Melampsora</taxon>
    </lineage>
</organism>
<accession>F4R7S3</accession>
<name>F4R7S3_MELLP</name>
<dbReference type="KEGG" id="mlr:MELLADRAFT_90862"/>
<keyword evidence="2" id="KW-1185">Reference proteome</keyword>
<protein>
    <submittedName>
        <fullName evidence="1">Uncharacterized protein</fullName>
    </submittedName>
</protein>
<evidence type="ECO:0000313" key="1">
    <source>
        <dbReference type="EMBL" id="EGG11364.1"/>
    </source>
</evidence>
<evidence type="ECO:0000313" key="2">
    <source>
        <dbReference type="Proteomes" id="UP000001072"/>
    </source>
</evidence>
<dbReference type="EMBL" id="GL883092">
    <property type="protein sequence ID" value="EGG11364.1"/>
    <property type="molecule type" value="Genomic_DNA"/>
</dbReference>
<dbReference type="AlphaFoldDB" id="F4R7S3"/>
<dbReference type="GeneID" id="18935707"/>
<dbReference type="HOGENOM" id="CLU_2543044_0_0_1"/>